<dbReference type="EMBL" id="CP034086">
    <property type="protein sequence ID" value="AZG75286.1"/>
    <property type="molecule type" value="Genomic_DNA"/>
</dbReference>
<dbReference type="PANTHER" id="PTHR44688">
    <property type="entry name" value="DNA-BINDING TRANSCRIPTIONAL ACTIVATOR DEVR_DOSR"/>
    <property type="match status" value="1"/>
</dbReference>
<sequence>MATSLDEAIAKIEAASTVEELTAVLQWVAEDCGFASYAFVDISLAGDQAPLVVTTNRRDWDQTYRQENFIEVDPAIGVARRSNIPFSWSSLPLPERKGRRIPGPLKTLFAAKDHGFAEGVVIPFHYVDHLGRPYSSVCTFFWTDPLSGFVNSFRVNKNWLHLVLIYWAQRTIDLVAKTQQLPHRFLDSEGQPLAAVSLTDRERDVLSWAARGKTASETADIINVAESTVVVHLKHAMAKLGAATKTEACVRAIYLGLINV</sequence>
<name>A0A3G8M061_9HYPH</name>
<evidence type="ECO:0000256" key="3">
    <source>
        <dbReference type="ARBA" id="ARBA00023163"/>
    </source>
</evidence>
<dbReference type="PANTHER" id="PTHR44688:SF16">
    <property type="entry name" value="DNA-BINDING TRANSCRIPTIONAL ACTIVATOR DEVR_DOSR"/>
    <property type="match status" value="1"/>
</dbReference>
<dbReference type="InterPro" id="IPR016032">
    <property type="entry name" value="Sig_transdc_resp-reg_C-effctor"/>
</dbReference>
<dbReference type="InterPro" id="IPR005143">
    <property type="entry name" value="TF_LuxR_autoind-bd_dom"/>
</dbReference>
<dbReference type="KEGG" id="mros:EHO51_00125"/>
<dbReference type="Pfam" id="PF00196">
    <property type="entry name" value="GerE"/>
    <property type="match status" value="1"/>
</dbReference>
<dbReference type="AlphaFoldDB" id="A0A3G8M061"/>
<dbReference type="Gene3D" id="1.10.10.10">
    <property type="entry name" value="Winged helix-like DNA-binding domain superfamily/Winged helix DNA-binding domain"/>
    <property type="match status" value="1"/>
</dbReference>
<evidence type="ECO:0000313" key="6">
    <source>
        <dbReference type="Proteomes" id="UP000273982"/>
    </source>
</evidence>
<dbReference type="Pfam" id="PF03472">
    <property type="entry name" value="Autoind_bind"/>
    <property type="match status" value="1"/>
</dbReference>
<dbReference type="RefSeq" id="WP_124737192.1">
    <property type="nucleotide sequence ID" value="NZ_CP034086.1"/>
</dbReference>
<dbReference type="Proteomes" id="UP000273982">
    <property type="component" value="Chromosome"/>
</dbReference>
<evidence type="ECO:0000259" key="4">
    <source>
        <dbReference type="PROSITE" id="PS50043"/>
    </source>
</evidence>
<evidence type="ECO:0000256" key="1">
    <source>
        <dbReference type="ARBA" id="ARBA00023015"/>
    </source>
</evidence>
<dbReference type="Gene3D" id="3.30.450.80">
    <property type="entry name" value="Transcription factor LuxR-like, autoinducer-binding domain"/>
    <property type="match status" value="1"/>
</dbReference>
<dbReference type="InterPro" id="IPR036693">
    <property type="entry name" value="TF_LuxR_autoind-bd_dom_sf"/>
</dbReference>
<keyword evidence="2" id="KW-0238">DNA-binding</keyword>
<protein>
    <submittedName>
        <fullName evidence="5">LuxR family transcriptional regulator</fullName>
    </submittedName>
</protein>
<dbReference type="GO" id="GO:0003677">
    <property type="term" value="F:DNA binding"/>
    <property type="evidence" value="ECO:0007669"/>
    <property type="project" value="UniProtKB-KW"/>
</dbReference>
<dbReference type="InterPro" id="IPR000792">
    <property type="entry name" value="Tscrpt_reg_LuxR_C"/>
</dbReference>
<dbReference type="InterPro" id="IPR036388">
    <property type="entry name" value="WH-like_DNA-bd_sf"/>
</dbReference>
<dbReference type="PRINTS" id="PR00038">
    <property type="entry name" value="HTHLUXR"/>
</dbReference>
<keyword evidence="1" id="KW-0805">Transcription regulation</keyword>
<reference evidence="5 6" key="1">
    <citation type="submission" date="2018-11" db="EMBL/GenBank/DDBJ databases">
        <title>Genome squencing of methanotrophic bacteria isolated from alkaline groundwater in Korea.</title>
        <authorList>
            <person name="Nguyen L.N."/>
        </authorList>
    </citation>
    <scope>NUCLEOTIDE SEQUENCE [LARGE SCALE GENOMIC DNA]</scope>
    <source>
        <strain evidence="5 6">GW6</strain>
    </source>
</reference>
<dbReference type="PROSITE" id="PS50043">
    <property type="entry name" value="HTH_LUXR_2"/>
    <property type="match status" value="1"/>
</dbReference>
<accession>A0A3G8M061</accession>
<evidence type="ECO:0000313" key="5">
    <source>
        <dbReference type="EMBL" id="AZG75286.1"/>
    </source>
</evidence>
<feature type="domain" description="HTH luxR-type" evidence="4">
    <location>
        <begin position="191"/>
        <end position="256"/>
    </location>
</feature>
<dbReference type="CDD" id="cd06170">
    <property type="entry name" value="LuxR_C_like"/>
    <property type="match status" value="1"/>
</dbReference>
<dbReference type="SMART" id="SM00421">
    <property type="entry name" value="HTH_LUXR"/>
    <property type="match status" value="1"/>
</dbReference>
<dbReference type="GO" id="GO:0006355">
    <property type="term" value="P:regulation of DNA-templated transcription"/>
    <property type="evidence" value="ECO:0007669"/>
    <property type="project" value="InterPro"/>
</dbReference>
<proteinExistence type="predicted"/>
<organism evidence="5 6">
    <name type="scientific">Methylocystis rosea</name>
    <dbReference type="NCBI Taxonomy" id="173366"/>
    <lineage>
        <taxon>Bacteria</taxon>
        <taxon>Pseudomonadati</taxon>
        <taxon>Pseudomonadota</taxon>
        <taxon>Alphaproteobacteria</taxon>
        <taxon>Hyphomicrobiales</taxon>
        <taxon>Methylocystaceae</taxon>
        <taxon>Methylocystis</taxon>
    </lineage>
</organism>
<gene>
    <name evidence="5" type="ORF">EHO51_00125</name>
</gene>
<dbReference type="SUPFAM" id="SSF46894">
    <property type="entry name" value="C-terminal effector domain of the bipartite response regulators"/>
    <property type="match status" value="1"/>
</dbReference>
<evidence type="ECO:0000256" key="2">
    <source>
        <dbReference type="ARBA" id="ARBA00023125"/>
    </source>
</evidence>
<keyword evidence="3" id="KW-0804">Transcription</keyword>
<dbReference type="SUPFAM" id="SSF75516">
    <property type="entry name" value="Pheromone-binding domain of LuxR-like quorum-sensing transcription factors"/>
    <property type="match status" value="1"/>
</dbReference>